<evidence type="ECO:0000313" key="3">
    <source>
        <dbReference type="EMBL" id="GFK95304.1"/>
    </source>
</evidence>
<dbReference type="PROSITE" id="PS52050">
    <property type="entry name" value="WYL"/>
    <property type="match status" value="1"/>
</dbReference>
<dbReference type="Pfam" id="PF25583">
    <property type="entry name" value="WCX"/>
    <property type="match status" value="1"/>
</dbReference>
<dbReference type="AlphaFoldDB" id="A0A6V8LUA0"/>
<feature type="domain" description="WYL" evidence="1">
    <location>
        <begin position="150"/>
        <end position="222"/>
    </location>
</feature>
<protein>
    <recommendedName>
        <fullName evidence="5">WYL domain-containing protein</fullName>
    </recommendedName>
</protein>
<dbReference type="InterPro" id="IPR051534">
    <property type="entry name" value="CBASS_pafABC_assoc_protein"/>
</dbReference>
<dbReference type="Pfam" id="PF13280">
    <property type="entry name" value="WYL"/>
    <property type="match status" value="1"/>
</dbReference>
<dbReference type="PANTHER" id="PTHR34580">
    <property type="match status" value="1"/>
</dbReference>
<accession>A0A6V8LUA0</accession>
<evidence type="ECO:0000313" key="4">
    <source>
        <dbReference type="Proteomes" id="UP000494245"/>
    </source>
</evidence>
<evidence type="ECO:0000259" key="1">
    <source>
        <dbReference type="Pfam" id="PF13280"/>
    </source>
</evidence>
<comment type="caution">
    <text evidence="3">The sequence shown here is derived from an EMBL/GenBank/DDBJ whole genome shotgun (WGS) entry which is preliminary data.</text>
</comment>
<reference evidence="3 4" key="2">
    <citation type="submission" date="2020-05" db="EMBL/GenBank/DDBJ databases">
        <title>Draft genome sequence of Desulfovibrio sp. strainFSS-1.</title>
        <authorList>
            <person name="Shimoshige H."/>
            <person name="Kobayashi H."/>
            <person name="Maekawa T."/>
        </authorList>
    </citation>
    <scope>NUCLEOTIDE SEQUENCE [LARGE SCALE GENOMIC DNA]</scope>
    <source>
        <strain evidence="3 4">SIID29052-01</strain>
    </source>
</reference>
<gene>
    <name evidence="3" type="ORF">NNJEOMEG_03163</name>
</gene>
<organism evidence="3 4">
    <name type="scientific">Fundidesulfovibrio magnetotacticus</name>
    <dbReference type="NCBI Taxonomy" id="2730080"/>
    <lineage>
        <taxon>Bacteria</taxon>
        <taxon>Pseudomonadati</taxon>
        <taxon>Thermodesulfobacteriota</taxon>
        <taxon>Desulfovibrionia</taxon>
        <taxon>Desulfovibrionales</taxon>
        <taxon>Desulfovibrionaceae</taxon>
        <taxon>Fundidesulfovibrio</taxon>
    </lineage>
</organism>
<dbReference type="EMBL" id="BLTE01000016">
    <property type="protein sequence ID" value="GFK95304.1"/>
    <property type="molecule type" value="Genomic_DNA"/>
</dbReference>
<name>A0A6V8LUA0_9BACT</name>
<sequence length="332" mass="36498">MPPKQDDATPGQKALALYSLLLFTGKAYTLSQLARELSCSKQTVLRLISAIEQRWNVLETGRTGRENWYRFRSPGRPPRLPVTPGQLQSLVMCRDMVSHMVPEAVREQIDGALAAAGTLLPDYGERAQAFESRVRAECKGRIDYSGHAALLESARKAIEERAVCRIRYTGVGRSEPREHLFAPLECVSYRESLYLHGLKLSDDAPSRTVGPMLLALQRLSSLEPTGQRHAHPAPAQGGSGFGIMRQEPLRAVVVFDRLAATYVRERIWSEDQELETLPDGGVRLGFTAGSAAEALSWVLSFGARARVEAPGEFQEAVRAELTAMAALYPPGA</sequence>
<dbReference type="SUPFAM" id="SSF46785">
    <property type="entry name" value="Winged helix' DNA-binding domain"/>
    <property type="match status" value="1"/>
</dbReference>
<dbReference type="InterPro" id="IPR026881">
    <property type="entry name" value="WYL_dom"/>
</dbReference>
<keyword evidence="4" id="KW-1185">Reference proteome</keyword>
<reference evidence="3 4" key="1">
    <citation type="submission" date="2020-04" db="EMBL/GenBank/DDBJ databases">
        <authorList>
            <consortium name="Desulfovibrio sp. FSS-1 genome sequencing consortium"/>
            <person name="Shimoshige H."/>
            <person name="Kobayashi H."/>
            <person name="Maekawa T."/>
        </authorList>
    </citation>
    <scope>NUCLEOTIDE SEQUENCE [LARGE SCALE GENOMIC DNA]</scope>
    <source>
        <strain evidence="3 4">SIID29052-01</strain>
    </source>
</reference>
<dbReference type="RefSeq" id="WP_173086205.1">
    <property type="nucleotide sequence ID" value="NZ_BLTE01000016.1"/>
</dbReference>
<dbReference type="Proteomes" id="UP000494245">
    <property type="component" value="Unassembled WGS sequence"/>
</dbReference>
<dbReference type="PANTHER" id="PTHR34580:SF1">
    <property type="entry name" value="PROTEIN PAFC"/>
    <property type="match status" value="1"/>
</dbReference>
<feature type="domain" description="WCX" evidence="2">
    <location>
        <begin position="247"/>
        <end position="325"/>
    </location>
</feature>
<dbReference type="InterPro" id="IPR036390">
    <property type="entry name" value="WH_DNA-bd_sf"/>
</dbReference>
<evidence type="ECO:0008006" key="5">
    <source>
        <dbReference type="Google" id="ProtNLM"/>
    </source>
</evidence>
<evidence type="ECO:0000259" key="2">
    <source>
        <dbReference type="Pfam" id="PF25583"/>
    </source>
</evidence>
<dbReference type="InterPro" id="IPR057727">
    <property type="entry name" value="WCX_dom"/>
</dbReference>
<proteinExistence type="predicted"/>